<evidence type="ECO:0000256" key="1">
    <source>
        <dbReference type="ARBA" id="ARBA00009437"/>
    </source>
</evidence>
<protein>
    <submittedName>
        <fullName evidence="3">LysR family transcriptional regulator</fullName>
    </submittedName>
</protein>
<evidence type="ECO:0000313" key="3">
    <source>
        <dbReference type="EMBL" id="NYZ23285.1"/>
    </source>
</evidence>
<gene>
    <name evidence="3" type="ORF">HND93_26565</name>
</gene>
<accession>A0ABX2TKX0</accession>
<dbReference type="SUPFAM" id="SSF46785">
    <property type="entry name" value="Winged helix' DNA-binding domain"/>
    <property type="match status" value="1"/>
</dbReference>
<dbReference type="EMBL" id="JABFDB010000025">
    <property type="protein sequence ID" value="NYZ23285.1"/>
    <property type="molecule type" value="Genomic_DNA"/>
</dbReference>
<dbReference type="Pfam" id="PF00126">
    <property type="entry name" value="HTH_1"/>
    <property type="match status" value="1"/>
</dbReference>
<organism evidence="3 4">
    <name type="scientific">Azospirillum oleiclasticum</name>
    <dbReference type="NCBI Taxonomy" id="2735135"/>
    <lineage>
        <taxon>Bacteria</taxon>
        <taxon>Pseudomonadati</taxon>
        <taxon>Pseudomonadota</taxon>
        <taxon>Alphaproteobacteria</taxon>
        <taxon>Rhodospirillales</taxon>
        <taxon>Azospirillaceae</taxon>
        <taxon>Azospirillum</taxon>
    </lineage>
</organism>
<name>A0ABX2TKX0_9PROT</name>
<sequence>MKLPPFASLRAFEAVARHRSVRRAAEELGLDHTVVSRHLKTLQAFVDVPRLQTSRQGVTLPPGGADYQEKRSTSLTVWCMPGFALR</sequence>
<evidence type="ECO:0000259" key="2">
    <source>
        <dbReference type="PROSITE" id="PS50931"/>
    </source>
</evidence>
<keyword evidence="4" id="KW-1185">Reference proteome</keyword>
<evidence type="ECO:0000313" key="4">
    <source>
        <dbReference type="Proteomes" id="UP000584642"/>
    </source>
</evidence>
<dbReference type="Gene3D" id="1.10.10.10">
    <property type="entry name" value="Winged helix-like DNA-binding domain superfamily/Winged helix DNA-binding domain"/>
    <property type="match status" value="1"/>
</dbReference>
<feature type="domain" description="HTH lysR-type" evidence="2">
    <location>
        <begin position="4"/>
        <end position="42"/>
    </location>
</feature>
<reference evidence="3 4" key="1">
    <citation type="submission" date="2020-05" db="EMBL/GenBank/DDBJ databases">
        <title>Azospirillum oleiclasticum sp. nov, a nitrogen-fixing and heavy crude oil-emulsifying bacterium isolated from the crude oil of Yumen Oilfield.</title>
        <authorList>
            <person name="Wu D."/>
            <person name="Cai M."/>
            <person name="Zhang X."/>
        </authorList>
    </citation>
    <scope>NUCLEOTIDE SEQUENCE [LARGE SCALE GENOMIC DNA]</scope>
    <source>
        <strain evidence="3 4">ROY-1-1-2</strain>
    </source>
</reference>
<dbReference type="InterPro" id="IPR036388">
    <property type="entry name" value="WH-like_DNA-bd_sf"/>
</dbReference>
<proteinExistence type="inferred from homology"/>
<dbReference type="InterPro" id="IPR000847">
    <property type="entry name" value="LysR_HTH_N"/>
</dbReference>
<dbReference type="PROSITE" id="PS50931">
    <property type="entry name" value="HTH_LYSR"/>
    <property type="match status" value="1"/>
</dbReference>
<dbReference type="PANTHER" id="PTHR30537">
    <property type="entry name" value="HTH-TYPE TRANSCRIPTIONAL REGULATOR"/>
    <property type="match status" value="1"/>
</dbReference>
<dbReference type="Proteomes" id="UP000584642">
    <property type="component" value="Unassembled WGS sequence"/>
</dbReference>
<dbReference type="InterPro" id="IPR058163">
    <property type="entry name" value="LysR-type_TF_proteobact-type"/>
</dbReference>
<dbReference type="InterPro" id="IPR036390">
    <property type="entry name" value="WH_DNA-bd_sf"/>
</dbReference>
<dbReference type="RefSeq" id="WP_180285051.1">
    <property type="nucleotide sequence ID" value="NZ_JABFDB010000025.1"/>
</dbReference>
<comment type="caution">
    <text evidence="3">The sequence shown here is derived from an EMBL/GenBank/DDBJ whole genome shotgun (WGS) entry which is preliminary data.</text>
</comment>
<dbReference type="PANTHER" id="PTHR30537:SF74">
    <property type="entry name" value="HTH-TYPE TRANSCRIPTIONAL REGULATOR TRPI"/>
    <property type="match status" value="1"/>
</dbReference>
<comment type="similarity">
    <text evidence="1">Belongs to the LysR transcriptional regulatory family.</text>
</comment>